<feature type="region of interest" description="Disordered" evidence="1">
    <location>
        <begin position="57"/>
        <end position="133"/>
    </location>
</feature>
<protein>
    <submittedName>
        <fullName evidence="2">(northern house mosquito) hypothetical protein</fullName>
    </submittedName>
</protein>
<sequence length="133" mass="15914">MLMVIRWVRLGRSKVPTGHLRRNRRVRRRCPRSCGSRSSRSFSTKFCRKLTVWQQRPNPRNSIDQQNLKNQRWKMTPNRSMIYSKKSKHDPETLPMDRSLPSRNPSSKHSPTTGNHRSRISSSHENRNWFPMF</sequence>
<dbReference type="AlphaFoldDB" id="A0A8D8AGT3"/>
<evidence type="ECO:0000256" key="1">
    <source>
        <dbReference type="SAM" id="MobiDB-lite"/>
    </source>
</evidence>
<name>A0A8D8AGT3_CULPI</name>
<proteinExistence type="predicted"/>
<feature type="compositionally biased region" description="Polar residues" evidence="1">
    <location>
        <begin position="101"/>
        <end position="121"/>
    </location>
</feature>
<dbReference type="EMBL" id="HBUE01028395">
    <property type="protein sequence ID" value="CAG6455380.1"/>
    <property type="molecule type" value="Transcribed_RNA"/>
</dbReference>
<evidence type="ECO:0000313" key="2">
    <source>
        <dbReference type="EMBL" id="CAG6455380.1"/>
    </source>
</evidence>
<reference evidence="2" key="1">
    <citation type="submission" date="2021-05" db="EMBL/GenBank/DDBJ databases">
        <authorList>
            <person name="Alioto T."/>
            <person name="Alioto T."/>
            <person name="Gomez Garrido J."/>
        </authorList>
    </citation>
    <scope>NUCLEOTIDE SEQUENCE</scope>
</reference>
<feature type="compositionally biased region" description="Polar residues" evidence="1">
    <location>
        <begin position="57"/>
        <end position="70"/>
    </location>
</feature>
<organism evidence="2">
    <name type="scientific">Culex pipiens</name>
    <name type="common">House mosquito</name>
    <dbReference type="NCBI Taxonomy" id="7175"/>
    <lineage>
        <taxon>Eukaryota</taxon>
        <taxon>Metazoa</taxon>
        <taxon>Ecdysozoa</taxon>
        <taxon>Arthropoda</taxon>
        <taxon>Hexapoda</taxon>
        <taxon>Insecta</taxon>
        <taxon>Pterygota</taxon>
        <taxon>Neoptera</taxon>
        <taxon>Endopterygota</taxon>
        <taxon>Diptera</taxon>
        <taxon>Nematocera</taxon>
        <taxon>Culicoidea</taxon>
        <taxon>Culicidae</taxon>
        <taxon>Culicinae</taxon>
        <taxon>Culicini</taxon>
        <taxon>Culex</taxon>
        <taxon>Culex</taxon>
    </lineage>
</organism>
<accession>A0A8D8AGT3</accession>